<dbReference type="PANTHER" id="PTHR45866">
    <property type="entry name" value="DNA GYRASE/TOPOISOMERASE SUBUNIT B"/>
    <property type="match status" value="1"/>
</dbReference>
<dbReference type="PRINTS" id="PR00418">
    <property type="entry name" value="TPI2FAMILY"/>
</dbReference>
<evidence type="ECO:0000256" key="8">
    <source>
        <dbReference type="ARBA" id="ARBA00023235"/>
    </source>
</evidence>
<name>A0AB39SRX5_9ACTN</name>
<organism evidence="10">
    <name type="scientific">Streptomyces sp. R35</name>
    <dbReference type="NCBI Taxonomy" id="3238630"/>
    <lineage>
        <taxon>Bacteria</taxon>
        <taxon>Bacillati</taxon>
        <taxon>Actinomycetota</taxon>
        <taxon>Actinomycetes</taxon>
        <taxon>Kitasatosporales</taxon>
        <taxon>Streptomycetaceae</taxon>
        <taxon>Streptomyces</taxon>
    </lineage>
</organism>
<keyword evidence="8" id="KW-0413">Isomerase</keyword>
<dbReference type="GO" id="GO:0003677">
    <property type="term" value="F:DNA binding"/>
    <property type="evidence" value="ECO:0007669"/>
    <property type="project" value="UniProtKB-KW"/>
</dbReference>
<evidence type="ECO:0000256" key="3">
    <source>
        <dbReference type="ARBA" id="ARBA00012895"/>
    </source>
</evidence>
<gene>
    <name evidence="10" type="ORF">AB5J50_48590</name>
</gene>
<dbReference type="EC" id="5.6.2.2" evidence="3"/>
<reference evidence="10" key="1">
    <citation type="submission" date="2024-07" db="EMBL/GenBank/DDBJ databases">
        <authorList>
            <person name="Yu S.T."/>
        </authorList>
    </citation>
    <scope>NUCLEOTIDE SEQUENCE</scope>
    <source>
        <strain evidence="10">R35</strain>
    </source>
</reference>
<evidence type="ECO:0000256" key="6">
    <source>
        <dbReference type="ARBA" id="ARBA00023029"/>
    </source>
</evidence>
<dbReference type="PRINTS" id="PR01159">
    <property type="entry name" value="DNAGYRASEB"/>
</dbReference>
<comment type="catalytic activity">
    <reaction evidence="1">
        <text>ATP-dependent breakage, passage and rejoining of double-stranded DNA.</text>
        <dbReference type="EC" id="5.6.2.2"/>
    </reaction>
</comment>
<keyword evidence="5" id="KW-0067">ATP-binding</keyword>
<dbReference type="InterPro" id="IPR036890">
    <property type="entry name" value="HATPase_C_sf"/>
</dbReference>
<evidence type="ECO:0000256" key="1">
    <source>
        <dbReference type="ARBA" id="ARBA00000185"/>
    </source>
</evidence>
<keyword evidence="7" id="KW-0238">DNA-binding</keyword>
<dbReference type="GO" id="GO:0003918">
    <property type="term" value="F:DNA topoisomerase type II (double strand cut, ATP-hydrolyzing) activity"/>
    <property type="evidence" value="ECO:0007669"/>
    <property type="project" value="UniProtKB-EC"/>
</dbReference>
<dbReference type="GO" id="GO:0005524">
    <property type="term" value="F:ATP binding"/>
    <property type="evidence" value="ECO:0007669"/>
    <property type="project" value="UniProtKB-KW"/>
</dbReference>
<dbReference type="SUPFAM" id="SSF55874">
    <property type="entry name" value="ATPase domain of HSP90 chaperone/DNA topoisomerase II/histidine kinase"/>
    <property type="match status" value="1"/>
</dbReference>
<evidence type="ECO:0000256" key="7">
    <source>
        <dbReference type="ARBA" id="ARBA00023125"/>
    </source>
</evidence>
<accession>A0AB39SRX5</accession>
<evidence type="ECO:0000313" key="10">
    <source>
        <dbReference type="EMBL" id="XDQ68089.1"/>
    </source>
</evidence>
<comment type="similarity">
    <text evidence="2">Belongs to the type II topoisomerase GyrB family.</text>
</comment>
<evidence type="ECO:0000256" key="4">
    <source>
        <dbReference type="ARBA" id="ARBA00022741"/>
    </source>
</evidence>
<keyword evidence="4" id="KW-0547">Nucleotide-binding</keyword>
<dbReference type="InterPro" id="IPR000565">
    <property type="entry name" value="Topo_IIA_B"/>
</dbReference>
<evidence type="ECO:0000256" key="5">
    <source>
        <dbReference type="ARBA" id="ARBA00022840"/>
    </source>
</evidence>
<evidence type="ECO:0000256" key="2">
    <source>
        <dbReference type="ARBA" id="ARBA00010708"/>
    </source>
</evidence>
<feature type="region of interest" description="Disordered" evidence="9">
    <location>
        <begin position="253"/>
        <end position="297"/>
    </location>
</feature>
<proteinExistence type="inferred from homology"/>
<evidence type="ECO:0000256" key="9">
    <source>
        <dbReference type="SAM" id="MobiDB-lite"/>
    </source>
</evidence>
<sequence>MSEEAIRYDASHIKVLEGWEAIRKRPGMYVGSTGERGLHQLVFEVACRAVNEVLAGRASSVDVALTPDGGLRVADDGPGVPVEATAGDTGGPGLEALLTRMHAGAGPGGRQAAEMSLFGTGPCVTNALSSRLTAEVCREGVRWVQEYARGVALTPPTAVGPATGSGTTIAFWPDTDIFGTAECSFAVLAEHFRQLAFLNQGLSISLTDERPPGGSRPLRFQFPGGVRDFVAFLDTPAGAAEFVQRCCPRTRATAASTSPTGWPTGPLPPGRVPQRGSPAGRDSRPLPERARHRHVRS</sequence>
<dbReference type="SMART" id="SM00433">
    <property type="entry name" value="TOP2c"/>
    <property type="match status" value="1"/>
</dbReference>
<dbReference type="InterPro" id="IPR001241">
    <property type="entry name" value="Topo_IIA"/>
</dbReference>
<dbReference type="GO" id="GO:0006265">
    <property type="term" value="P:DNA topological change"/>
    <property type="evidence" value="ECO:0007669"/>
    <property type="project" value="InterPro"/>
</dbReference>
<dbReference type="AlphaFoldDB" id="A0AB39SRX5"/>
<dbReference type="RefSeq" id="WP_369264923.1">
    <property type="nucleotide sequence ID" value="NZ_CP163440.1"/>
</dbReference>
<keyword evidence="6" id="KW-0799">Topoisomerase</keyword>
<dbReference type="EMBL" id="CP163440">
    <property type="protein sequence ID" value="XDQ68089.1"/>
    <property type="molecule type" value="Genomic_DNA"/>
</dbReference>
<dbReference type="PANTHER" id="PTHR45866:SF1">
    <property type="entry name" value="DNA GYRASE SUBUNIT B, MITOCHONDRIAL"/>
    <property type="match status" value="1"/>
</dbReference>
<dbReference type="Gene3D" id="3.30.565.10">
    <property type="entry name" value="Histidine kinase-like ATPase, C-terminal domain"/>
    <property type="match status" value="1"/>
</dbReference>
<protein>
    <recommendedName>
        <fullName evidence="3">DNA topoisomerase (ATP-hydrolyzing)</fullName>
        <ecNumber evidence="3">5.6.2.2</ecNumber>
    </recommendedName>
</protein>
<feature type="compositionally biased region" description="Low complexity" evidence="9">
    <location>
        <begin position="253"/>
        <end position="264"/>
    </location>
</feature>